<dbReference type="RefSeq" id="XP_020434127.1">
    <property type="nucleotide sequence ID" value="XM_020576138.1"/>
</dbReference>
<name>D3B9U8_HETP5</name>
<evidence type="ECO:0000313" key="2">
    <source>
        <dbReference type="EMBL" id="EFA82010.1"/>
    </source>
</evidence>
<dbReference type="GeneID" id="31360731"/>
<accession>D3B9U8</accession>
<reference evidence="2 3" key="1">
    <citation type="journal article" date="2011" name="Genome Res.">
        <title>Phylogeny-wide analysis of social amoeba genomes highlights ancient origins for complex intercellular communication.</title>
        <authorList>
            <person name="Heidel A.J."/>
            <person name="Lawal H.M."/>
            <person name="Felder M."/>
            <person name="Schilde C."/>
            <person name="Helps N.R."/>
            <person name="Tunggal B."/>
            <person name="Rivero F."/>
            <person name="John U."/>
            <person name="Schleicher M."/>
            <person name="Eichinger L."/>
            <person name="Platzer M."/>
            <person name="Noegel A.A."/>
            <person name="Schaap P."/>
            <person name="Gloeckner G."/>
        </authorList>
    </citation>
    <scope>NUCLEOTIDE SEQUENCE [LARGE SCALE GENOMIC DNA]</scope>
    <source>
        <strain evidence="3">ATCC 26659 / Pp 5 / PN500</strain>
    </source>
</reference>
<dbReference type="EMBL" id="ADBJ01000022">
    <property type="protein sequence ID" value="EFA82010.1"/>
    <property type="molecule type" value="Genomic_DNA"/>
</dbReference>
<comment type="caution">
    <text evidence="2">The sequence shown here is derived from an EMBL/GenBank/DDBJ whole genome shotgun (WGS) entry which is preliminary data.</text>
</comment>
<keyword evidence="3" id="KW-1185">Reference proteome</keyword>
<protein>
    <submittedName>
        <fullName evidence="2">Uncharacterized protein</fullName>
    </submittedName>
</protein>
<sequence length="152" mass="16377">MKLYFLVLVLLMATCSLAEINEQEIIDKILAIRNTNLYGTPQKYTPPFGYGAPGYGAPGFQPWSGTGFEQGGIPLLAGLFSGNSFPYPFNWLGGGGAYIGGYSGAVPPWYPDHTPNGKYIGGGNWDGYLAGYFPIGKLQTTPAFYNNKQESA</sequence>
<gene>
    <name evidence="2" type="ORF">PPL_05245</name>
</gene>
<feature type="signal peptide" evidence="1">
    <location>
        <begin position="1"/>
        <end position="18"/>
    </location>
</feature>
<organism evidence="2 3">
    <name type="scientific">Heterostelium pallidum (strain ATCC 26659 / Pp 5 / PN500)</name>
    <name type="common">Cellular slime mold</name>
    <name type="synonym">Polysphondylium pallidum</name>
    <dbReference type="NCBI Taxonomy" id="670386"/>
    <lineage>
        <taxon>Eukaryota</taxon>
        <taxon>Amoebozoa</taxon>
        <taxon>Evosea</taxon>
        <taxon>Eumycetozoa</taxon>
        <taxon>Dictyostelia</taxon>
        <taxon>Acytosteliales</taxon>
        <taxon>Acytosteliaceae</taxon>
        <taxon>Heterostelium</taxon>
    </lineage>
</organism>
<evidence type="ECO:0000256" key="1">
    <source>
        <dbReference type="SAM" id="SignalP"/>
    </source>
</evidence>
<evidence type="ECO:0000313" key="3">
    <source>
        <dbReference type="Proteomes" id="UP000001396"/>
    </source>
</evidence>
<proteinExistence type="predicted"/>
<feature type="chain" id="PRO_5003040934" evidence="1">
    <location>
        <begin position="19"/>
        <end position="152"/>
    </location>
</feature>
<dbReference type="Proteomes" id="UP000001396">
    <property type="component" value="Unassembled WGS sequence"/>
</dbReference>
<dbReference type="AlphaFoldDB" id="D3B9U8"/>
<keyword evidence="1" id="KW-0732">Signal</keyword>
<dbReference type="InParanoid" id="D3B9U8"/>